<dbReference type="InterPro" id="IPR036638">
    <property type="entry name" value="HLH_DNA-bd_sf"/>
</dbReference>
<name>A0A4Y2S3W7_ARAVE</name>
<dbReference type="EMBL" id="BGPR01022815">
    <property type="protein sequence ID" value="GBN89512.1"/>
    <property type="molecule type" value="Genomic_DNA"/>
</dbReference>
<dbReference type="SUPFAM" id="SSF47459">
    <property type="entry name" value="HLH, helix-loop-helix DNA-binding domain"/>
    <property type="match status" value="1"/>
</dbReference>
<dbReference type="SMART" id="SM00353">
    <property type="entry name" value="HLH"/>
    <property type="match status" value="1"/>
</dbReference>
<dbReference type="OrthoDB" id="8583783at2759"/>
<dbReference type="Gene3D" id="4.10.280.10">
    <property type="entry name" value="Helix-loop-helix DNA-binding domain"/>
    <property type="match status" value="1"/>
</dbReference>
<gene>
    <name evidence="2" type="primary">Twist1_1</name>
    <name evidence="4" type="synonym">Twist1_0</name>
    <name evidence="3" type="synonym">Twist1_3</name>
    <name evidence="4" type="ORF">AVEN_84851_1</name>
    <name evidence="3" type="ORF">AVEN_85886_1</name>
    <name evidence="2" type="ORF">AVEN_94055_1</name>
</gene>
<dbReference type="InterPro" id="IPR011598">
    <property type="entry name" value="bHLH_dom"/>
</dbReference>
<dbReference type="GO" id="GO:0000981">
    <property type="term" value="F:DNA-binding transcription factor activity, RNA polymerase II-specific"/>
    <property type="evidence" value="ECO:0007669"/>
    <property type="project" value="TreeGrafter"/>
</dbReference>
<dbReference type="EMBL" id="BGPR01019559">
    <property type="protein sequence ID" value="GBN82286.1"/>
    <property type="molecule type" value="Genomic_DNA"/>
</dbReference>
<reference evidence="2 5" key="1">
    <citation type="journal article" date="2019" name="Sci. Rep.">
        <title>Orb-weaving spider Araneus ventricosus genome elucidates the spidroin gene catalogue.</title>
        <authorList>
            <person name="Kono N."/>
            <person name="Nakamura H."/>
            <person name="Ohtoshi R."/>
            <person name="Moran D.A.P."/>
            <person name="Shinohara A."/>
            <person name="Yoshida Y."/>
            <person name="Fujiwara M."/>
            <person name="Mori M."/>
            <person name="Tomita M."/>
            <person name="Arakawa K."/>
        </authorList>
    </citation>
    <scope>NUCLEOTIDE SEQUENCE [LARGE SCALE GENOMIC DNA]</scope>
</reference>
<evidence type="ECO:0000313" key="4">
    <source>
        <dbReference type="EMBL" id="GBN89512.1"/>
    </source>
</evidence>
<dbReference type="PROSITE" id="PS50888">
    <property type="entry name" value="BHLH"/>
    <property type="match status" value="1"/>
</dbReference>
<dbReference type="EMBL" id="BGPR01022796">
    <property type="protein sequence ID" value="GBN89458.1"/>
    <property type="molecule type" value="Genomic_DNA"/>
</dbReference>
<proteinExistence type="predicted"/>
<dbReference type="Pfam" id="PF00010">
    <property type="entry name" value="HLH"/>
    <property type="match status" value="1"/>
</dbReference>
<feature type="non-terminal residue" evidence="2">
    <location>
        <position position="1"/>
    </location>
</feature>
<dbReference type="GO" id="GO:0032502">
    <property type="term" value="P:developmental process"/>
    <property type="evidence" value="ECO:0007669"/>
    <property type="project" value="TreeGrafter"/>
</dbReference>
<evidence type="ECO:0000313" key="3">
    <source>
        <dbReference type="EMBL" id="GBN89458.1"/>
    </source>
</evidence>
<sequence>SPCENMQRHLANDRERTRTKKLNDAFAVLRKMIPCRPSDKLSKIQTLRLAVLYIDFLLVCLQQDSYLDPRSFTISSVRDKLSKDFSYWRLKREVPCRPSTPASLSDSTKNKRRRRRNLTEKFCLLVGEIKLLNAEGFMGKDIIPDFIETKA</sequence>
<feature type="domain" description="BHLH" evidence="1">
    <location>
        <begin position="6"/>
        <end position="57"/>
    </location>
</feature>
<dbReference type="GO" id="GO:0000977">
    <property type="term" value="F:RNA polymerase II transcription regulatory region sequence-specific DNA binding"/>
    <property type="evidence" value="ECO:0007669"/>
    <property type="project" value="TreeGrafter"/>
</dbReference>
<dbReference type="PANTHER" id="PTHR23349:SF111">
    <property type="entry name" value="BHLH DOMAIN-CONTAINING PROTEIN"/>
    <property type="match status" value="1"/>
</dbReference>
<dbReference type="InterPro" id="IPR050283">
    <property type="entry name" value="E-box_TF_Regulators"/>
</dbReference>
<comment type="caution">
    <text evidence="2">The sequence shown here is derived from an EMBL/GenBank/DDBJ whole genome shotgun (WGS) entry which is preliminary data.</text>
</comment>
<evidence type="ECO:0000313" key="2">
    <source>
        <dbReference type="EMBL" id="GBN82286.1"/>
    </source>
</evidence>
<keyword evidence="5" id="KW-1185">Reference proteome</keyword>
<evidence type="ECO:0000313" key="5">
    <source>
        <dbReference type="Proteomes" id="UP000499080"/>
    </source>
</evidence>
<dbReference type="AlphaFoldDB" id="A0A4Y2S3W7"/>
<dbReference type="GO" id="GO:0046983">
    <property type="term" value="F:protein dimerization activity"/>
    <property type="evidence" value="ECO:0007669"/>
    <property type="project" value="InterPro"/>
</dbReference>
<accession>A0A4Y2S3W7</accession>
<protein>
    <submittedName>
        <fullName evidence="2">Twist-related protein 1</fullName>
    </submittedName>
</protein>
<organism evidence="2 5">
    <name type="scientific">Araneus ventricosus</name>
    <name type="common">Orbweaver spider</name>
    <name type="synonym">Epeira ventricosa</name>
    <dbReference type="NCBI Taxonomy" id="182803"/>
    <lineage>
        <taxon>Eukaryota</taxon>
        <taxon>Metazoa</taxon>
        <taxon>Ecdysozoa</taxon>
        <taxon>Arthropoda</taxon>
        <taxon>Chelicerata</taxon>
        <taxon>Arachnida</taxon>
        <taxon>Araneae</taxon>
        <taxon>Araneomorphae</taxon>
        <taxon>Entelegynae</taxon>
        <taxon>Araneoidea</taxon>
        <taxon>Araneidae</taxon>
        <taxon>Araneus</taxon>
    </lineage>
</organism>
<dbReference type="PANTHER" id="PTHR23349">
    <property type="entry name" value="BASIC HELIX-LOOP-HELIX TRANSCRIPTION FACTOR, TWIST"/>
    <property type="match status" value="1"/>
</dbReference>
<evidence type="ECO:0000259" key="1">
    <source>
        <dbReference type="PROSITE" id="PS50888"/>
    </source>
</evidence>
<dbReference type="Proteomes" id="UP000499080">
    <property type="component" value="Unassembled WGS sequence"/>
</dbReference>